<dbReference type="AlphaFoldDB" id="A0A2N6PEP1"/>
<dbReference type="RefSeq" id="WP_102162968.1">
    <property type="nucleotide sequence ID" value="NZ_PNFZ01000009.1"/>
</dbReference>
<evidence type="ECO:0000313" key="1">
    <source>
        <dbReference type="EMBL" id="PMB97153.1"/>
    </source>
</evidence>
<organism evidence="1 2">
    <name type="scientific">Brevibacterium luteolum</name>
    <dbReference type="NCBI Taxonomy" id="199591"/>
    <lineage>
        <taxon>Bacteria</taxon>
        <taxon>Bacillati</taxon>
        <taxon>Actinomycetota</taxon>
        <taxon>Actinomycetes</taxon>
        <taxon>Micrococcales</taxon>
        <taxon>Brevibacteriaceae</taxon>
        <taxon>Brevibacterium</taxon>
    </lineage>
</organism>
<dbReference type="EMBL" id="PNFZ01000009">
    <property type="protein sequence ID" value="PMB97153.1"/>
    <property type="molecule type" value="Genomic_DNA"/>
</dbReference>
<keyword evidence="2" id="KW-1185">Reference proteome</keyword>
<gene>
    <name evidence="1" type="ORF">CJ198_12645</name>
</gene>
<name>A0A2N6PEP1_9MICO</name>
<evidence type="ECO:0000313" key="2">
    <source>
        <dbReference type="Proteomes" id="UP000235703"/>
    </source>
</evidence>
<reference evidence="1 2" key="1">
    <citation type="submission" date="2017-09" db="EMBL/GenBank/DDBJ databases">
        <title>Bacterial strain isolated from the female urinary microbiota.</title>
        <authorList>
            <person name="Thomas-White K."/>
            <person name="Kumar N."/>
            <person name="Forster S."/>
            <person name="Putonti C."/>
            <person name="Lawley T."/>
            <person name="Wolfe A.J."/>
        </authorList>
    </citation>
    <scope>NUCLEOTIDE SEQUENCE [LARGE SCALE GENOMIC DNA]</scope>
    <source>
        <strain evidence="1 2">UMB0680</strain>
    </source>
</reference>
<comment type="caution">
    <text evidence="1">The sequence shown here is derived from an EMBL/GenBank/DDBJ whole genome shotgun (WGS) entry which is preliminary data.</text>
</comment>
<dbReference type="Proteomes" id="UP000235703">
    <property type="component" value="Unassembled WGS sequence"/>
</dbReference>
<accession>A0A2N6PEP1</accession>
<proteinExistence type="predicted"/>
<sequence length="208" mass="23254">MKKYMTAQQVNNLLQSTPTAKSELTRIDPLYDARKGKLDGLAVSFDEHGNYAIYSYKTRPGKDMARLVAPGTTLMAKDFSEVQRIATETAAHVARTRASGDEREDLILTLILDQGFEHELRKDNSGHVFMARQEFVNPHSDDFAAKGLLGSVNPTGGDVRAAVAAMAEQVWASEAPERYYYMNREHVATQIMDRMGMPNYRRPLPASN</sequence>
<protein>
    <submittedName>
        <fullName evidence="1">Uncharacterized protein</fullName>
    </submittedName>
</protein>